<name>A0A0L6UX67_9BASI</name>
<gene>
    <name evidence="1" type="ORF">VP01_3576g2</name>
</gene>
<evidence type="ECO:0000313" key="2">
    <source>
        <dbReference type="Proteomes" id="UP000037035"/>
    </source>
</evidence>
<dbReference type="Proteomes" id="UP000037035">
    <property type="component" value="Unassembled WGS sequence"/>
</dbReference>
<keyword evidence="2" id="KW-1185">Reference proteome</keyword>
<protein>
    <submittedName>
        <fullName evidence="1">Uncharacterized protein</fullName>
    </submittedName>
</protein>
<evidence type="ECO:0000313" key="1">
    <source>
        <dbReference type="EMBL" id="KNZ52435.1"/>
    </source>
</evidence>
<reference evidence="1 2" key="1">
    <citation type="submission" date="2015-08" db="EMBL/GenBank/DDBJ databases">
        <title>Next Generation Sequencing and Analysis of the Genome of Puccinia sorghi L Schw, the Causal Agent of Maize Common Rust.</title>
        <authorList>
            <person name="Rochi L."/>
            <person name="Burguener G."/>
            <person name="Darino M."/>
            <person name="Turjanski A."/>
            <person name="Kreff E."/>
            <person name="Dieguez M.J."/>
            <person name="Sacco F."/>
        </authorList>
    </citation>
    <scope>NUCLEOTIDE SEQUENCE [LARGE SCALE GENOMIC DNA]</scope>
    <source>
        <strain evidence="1 2">RO10H11247</strain>
    </source>
</reference>
<comment type="caution">
    <text evidence="1">The sequence shown here is derived from an EMBL/GenBank/DDBJ whole genome shotgun (WGS) entry which is preliminary data.</text>
</comment>
<organism evidence="1 2">
    <name type="scientific">Puccinia sorghi</name>
    <dbReference type="NCBI Taxonomy" id="27349"/>
    <lineage>
        <taxon>Eukaryota</taxon>
        <taxon>Fungi</taxon>
        <taxon>Dikarya</taxon>
        <taxon>Basidiomycota</taxon>
        <taxon>Pucciniomycotina</taxon>
        <taxon>Pucciniomycetes</taxon>
        <taxon>Pucciniales</taxon>
        <taxon>Pucciniaceae</taxon>
        <taxon>Puccinia</taxon>
    </lineage>
</organism>
<accession>A0A0L6UX67</accession>
<dbReference type="AlphaFoldDB" id="A0A0L6UX67"/>
<dbReference type="EMBL" id="LAVV01008586">
    <property type="protein sequence ID" value="KNZ52435.1"/>
    <property type="molecule type" value="Genomic_DNA"/>
</dbReference>
<sequence>MVLNHNDKKWRDSGMRRREEIPTSCNECLVRVTLLSQYPCWHCNPNGTPQHVLSLYILIVPSLFSSLTSLMSSVRTISAHILLAFHKKLGNFAQLLIHKKNKLAVRMRLLGNRGVMVCRRGAWRSKCHEIFFTGKTTRIFTAHVGFIVANMFGIVKMCVVRRVNKLSGVLMSVANAFAPWKCNLIVRLAGSASPGCFSCIQMFQKIYSSFEDGVLKHERPEIWSSQMPSSLMHPQKVQCYKAELRIGDFADLCTGCQLLISVSCVSCGLVSQFQGSLYPSVLLLELIKRTGNSFNDDHEAGEVSLVESHTSWLFSIHLNYSSSLEISITPATSGIACLLNLERFGRQTFSIPLELGYFSFHFIFFFNSGLPHP</sequence>
<proteinExistence type="predicted"/>
<dbReference type="VEuPathDB" id="FungiDB:VP01_3576g2"/>